<keyword evidence="1" id="KW-1133">Transmembrane helix</keyword>
<organism evidence="3 4">
    <name type="scientific">Chitinophaga nivalis</name>
    <dbReference type="NCBI Taxonomy" id="2991709"/>
    <lineage>
        <taxon>Bacteria</taxon>
        <taxon>Pseudomonadati</taxon>
        <taxon>Bacteroidota</taxon>
        <taxon>Chitinophagia</taxon>
        <taxon>Chitinophagales</taxon>
        <taxon>Chitinophagaceae</taxon>
        <taxon>Chitinophaga</taxon>
    </lineage>
</organism>
<evidence type="ECO:0000313" key="4">
    <source>
        <dbReference type="Proteomes" id="UP001207742"/>
    </source>
</evidence>
<sequence length="354" mass="40887">MKRHYWETGMHVVIWLTGYLLIAFFANYIGTFSNTSRNFFAPLTVGTLINAGLFYGCALSIIPRYAAYKKIPQLLGRIGLLYTVATAIESMADYCFATSIFSSEKETFTEQIWINVVLNGILVCVAAGYGFTRHWFRREARQQLLEREVLIAERNFLKAQVNPHFLFNSLNMAYASALLHRDEPTANIIDKLSQLMRYMLYESNEDRVRLQQEILYMENFIDLQQRRLADEIAADISFHHSYVLPEHQIAPLLLLPFVENAFKHGIQLDKKSFIRIMLEVEGALLYFSVKNSRGLPQPETTVRHGGIGLDNVRKRLQLLYPGAHVLNIQQDARIFQVQLTINLNGWNHEMHGRR</sequence>
<protein>
    <submittedName>
        <fullName evidence="3">Histidine kinase</fullName>
    </submittedName>
</protein>
<evidence type="ECO:0000259" key="2">
    <source>
        <dbReference type="Pfam" id="PF06580"/>
    </source>
</evidence>
<dbReference type="InterPro" id="IPR036890">
    <property type="entry name" value="HATPase_C_sf"/>
</dbReference>
<evidence type="ECO:0000256" key="1">
    <source>
        <dbReference type="SAM" id="Phobius"/>
    </source>
</evidence>
<feature type="transmembrane region" description="Helical" evidence="1">
    <location>
        <begin position="112"/>
        <end position="131"/>
    </location>
</feature>
<gene>
    <name evidence="3" type="ORF">OL497_10335</name>
</gene>
<dbReference type="InterPro" id="IPR010559">
    <property type="entry name" value="Sig_transdc_His_kin_internal"/>
</dbReference>
<dbReference type="Gene3D" id="3.30.565.10">
    <property type="entry name" value="Histidine kinase-like ATPase, C-terminal domain"/>
    <property type="match status" value="1"/>
</dbReference>
<feature type="transmembrane region" description="Helical" evidence="1">
    <location>
        <begin position="74"/>
        <end position="92"/>
    </location>
</feature>
<dbReference type="EMBL" id="JAPDNS010000001">
    <property type="protein sequence ID" value="MCW3484293.1"/>
    <property type="molecule type" value="Genomic_DNA"/>
</dbReference>
<evidence type="ECO:0000313" key="3">
    <source>
        <dbReference type="EMBL" id="MCW3484293.1"/>
    </source>
</evidence>
<feature type="transmembrane region" description="Helical" evidence="1">
    <location>
        <begin position="39"/>
        <end position="62"/>
    </location>
</feature>
<name>A0ABT3IK01_9BACT</name>
<feature type="domain" description="Signal transduction histidine kinase internal region" evidence="2">
    <location>
        <begin position="152"/>
        <end position="231"/>
    </location>
</feature>
<keyword evidence="1" id="KW-0472">Membrane</keyword>
<proteinExistence type="predicted"/>
<keyword evidence="1" id="KW-0812">Transmembrane</keyword>
<dbReference type="Proteomes" id="UP001207742">
    <property type="component" value="Unassembled WGS sequence"/>
</dbReference>
<dbReference type="InterPro" id="IPR050640">
    <property type="entry name" value="Bact_2-comp_sensor_kinase"/>
</dbReference>
<comment type="caution">
    <text evidence="3">The sequence shown here is derived from an EMBL/GenBank/DDBJ whole genome shotgun (WGS) entry which is preliminary data.</text>
</comment>
<dbReference type="GO" id="GO:0016301">
    <property type="term" value="F:kinase activity"/>
    <property type="evidence" value="ECO:0007669"/>
    <property type="project" value="UniProtKB-KW"/>
</dbReference>
<accession>A0ABT3IK01</accession>
<keyword evidence="3" id="KW-0418">Kinase</keyword>
<keyword evidence="3" id="KW-0808">Transferase</keyword>
<dbReference type="RefSeq" id="WP_264729818.1">
    <property type="nucleotide sequence ID" value="NZ_JAPDNR010000001.1"/>
</dbReference>
<dbReference type="PANTHER" id="PTHR34220:SF7">
    <property type="entry name" value="SENSOR HISTIDINE KINASE YPDA"/>
    <property type="match status" value="1"/>
</dbReference>
<feature type="transmembrane region" description="Helical" evidence="1">
    <location>
        <begin position="12"/>
        <end position="33"/>
    </location>
</feature>
<dbReference type="PANTHER" id="PTHR34220">
    <property type="entry name" value="SENSOR HISTIDINE KINASE YPDA"/>
    <property type="match status" value="1"/>
</dbReference>
<dbReference type="Pfam" id="PF06580">
    <property type="entry name" value="His_kinase"/>
    <property type="match status" value="1"/>
</dbReference>
<dbReference type="SUPFAM" id="SSF55874">
    <property type="entry name" value="ATPase domain of HSP90 chaperone/DNA topoisomerase II/histidine kinase"/>
    <property type="match status" value="1"/>
</dbReference>
<keyword evidence="4" id="KW-1185">Reference proteome</keyword>
<reference evidence="3 4" key="1">
    <citation type="submission" date="2022-10" db="EMBL/GenBank/DDBJ databases">
        <title>Chitinophaga nivalis PC15 sp. nov., isolated from Pyeongchang county, South Korea.</title>
        <authorList>
            <person name="Trinh H.N."/>
        </authorList>
    </citation>
    <scope>NUCLEOTIDE SEQUENCE [LARGE SCALE GENOMIC DNA]</scope>
    <source>
        <strain evidence="3 4">PC14</strain>
    </source>
</reference>